<name>A0AAV0ICJ5_9ROSI</name>
<dbReference type="AlphaFoldDB" id="A0AAV0ICJ5"/>
<evidence type="ECO:0000313" key="3">
    <source>
        <dbReference type="Proteomes" id="UP001154282"/>
    </source>
</evidence>
<comment type="caution">
    <text evidence="2">The sequence shown here is derived from an EMBL/GenBank/DDBJ whole genome shotgun (WGS) entry which is preliminary data.</text>
</comment>
<dbReference type="EMBL" id="CAMGYJ010000003">
    <property type="protein sequence ID" value="CAI0395217.1"/>
    <property type="molecule type" value="Genomic_DNA"/>
</dbReference>
<feature type="region of interest" description="Disordered" evidence="1">
    <location>
        <begin position="157"/>
        <end position="178"/>
    </location>
</feature>
<proteinExistence type="predicted"/>
<keyword evidence="3" id="KW-1185">Reference proteome</keyword>
<dbReference type="Proteomes" id="UP001154282">
    <property type="component" value="Unassembled WGS sequence"/>
</dbReference>
<accession>A0AAV0ICJ5</accession>
<evidence type="ECO:0000313" key="2">
    <source>
        <dbReference type="EMBL" id="CAI0395217.1"/>
    </source>
</evidence>
<sequence length="216" mass="23725">MEWKTNRVMVRSRSRSRINQQQTLELNQGPATCVPLLATISEPLKRTSMIRISSIRSAAIIAGGLTDYGSISRITKRSPVIRVQPFKRSCCLGHVAAFKLSCCLLGSCVKFSPLAATVRVLEIDRIIIAGGKGVLSPAAEVGIFRDDKELLGSTLSTSQEELQRSKRKSSPMSYGSSVGEKVDSWLSKRKLRRMSCGSSVERNIWAAAFPLVSKCY</sequence>
<organism evidence="2 3">
    <name type="scientific">Linum tenue</name>
    <dbReference type="NCBI Taxonomy" id="586396"/>
    <lineage>
        <taxon>Eukaryota</taxon>
        <taxon>Viridiplantae</taxon>
        <taxon>Streptophyta</taxon>
        <taxon>Embryophyta</taxon>
        <taxon>Tracheophyta</taxon>
        <taxon>Spermatophyta</taxon>
        <taxon>Magnoliopsida</taxon>
        <taxon>eudicotyledons</taxon>
        <taxon>Gunneridae</taxon>
        <taxon>Pentapetalae</taxon>
        <taxon>rosids</taxon>
        <taxon>fabids</taxon>
        <taxon>Malpighiales</taxon>
        <taxon>Linaceae</taxon>
        <taxon>Linum</taxon>
    </lineage>
</organism>
<evidence type="ECO:0000256" key="1">
    <source>
        <dbReference type="SAM" id="MobiDB-lite"/>
    </source>
</evidence>
<reference evidence="2" key="1">
    <citation type="submission" date="2022-08" db="EMBL/GenBank/DDBJ databases">
        <authorList>
            <person name="Gutierrez-Valencia J."/>
        </authorList>
    </citation>
    <scope>NUCLEOTIDE SEQUENCE</scope>
</reference>
<gene>
    <name evidence="2" type="ORF">LITE_LOCUS8627</name>
</gene>
<protein>
    <submittedName>
        <fullName evidence="2">Uncharacterized protein</fullName>
    </submittedName>
</protein>